<sequence>MVLRRLARLSLVALIGSASLSACAGNPDNTGPLPEATGLVEEAAENLRELTSVAFEFRVSGEIPGLSVREVEGVADREGGPNGTASGEADAQLFTERVQYSFVLTDDTLTLTDPDGETTQRPAPAEYTPARLLDPEKGLRRLLTEATDLQTETREELDDVETYRVDGELDHRAISALVAGVHDDVDVKFWIAGASGRLMRIWVQVPPRKKNEGAVQLELALSEHNATGSRSADEPADRS</sequence>
<organism evidence="5 6">
    <name type="scientific">Saccharomonospora glauca K62</name>
    <dbReference type="NCBI Taxonomy" id="928724"/>
    <lineage>
        <taxon>Bacteria</taxon>
        <taxon>Bacillati</taxon>
        <taxon>Actinomycetota</taxon>
        <taxon>Actinomycetes</taxon>
        <taxon>Pseudonocardiales</taxon>
        <taxon>Pseudonocardiaceae</taxon>
        <taxon>Saccharomonospora</taxon>
    </lineage>
</organism>
<reference evidence="5 6" key="1">
    <citation type="submission" date="2011-09" db="EMBL/GenBank/DDBJ databases">
        <authorList>
            <consortium name="US DOE Joint Genome Institute (JGI-PGF)"/>
            <person name="Lucas S."/>
            <person name="Han J."/>
            <person name="Lapidus A."/>
            <person name="Cheng J.-F."/>
            <person name="Goodwin L."/>
            <person name="Pitluck S."/>
            <person name="Peters L."/>
            <person name="Land M.L."/>
            <person name="Hauser L."/>
            <person name="Brambilla E."/>
            <person name="Klenk H.-P."/>
            <person name="Woyke T.J."/>
        </authorList>
    </citation>
    <scope>NUCLEOTIDE SEQUENCE [LARGE SCALE GENOMIC DNA]</scope>
    <source>
        <strain evidence="5 6">K62</strain>
    </source>
</reference>
<dbReference type="eggNOG" id="ENOG5031MUE">
    <property type="taxonomic scope" value="Bacteria"/>
</dbReference>
<keyword evidence="3" id="KW-0472">Membrane</keyword>
<protein>
    <recommendedName>
        <fullName evidence="7">Lipoprotein LprG</fullName>
    </recommendedName>
</protein>
<dbReference type="Proteomes" id="UP000005087">
    <property type="component" value="Chromosome"/>
</dbReference>
<feature type="signal peptide" evidence="4">
    <location>
        <begin position="1"/>
        <end position="24"/>
    </location>
</feature>
<evidence type="ECO:0000256" key="3">
    <source>
        <dbReference type="ARBA" id="ARBA00022475"/>
    </source>
</evidence>
<comment type="similarity">
    <text evidence="2">Belongs to the LppX/LprAFG lipoprotein family.</text>
</comment>
<gene>
    <name evidence="5" type="ORF">SacglDRAFT_00801</name>
</gene>
<dbReference type="CDD" id="cd16334">
    <property type="entry name" value="LppX-like"/>
    <property type="match status" value="1"/>
</dbReference>
<name>I1CYH2_9PSEU</name>
<comment type="subcellular location">
    <subcellularLocation>
        <location evidence="1">Cell envelope</location>
    </subcellularLocation>
</comment>
<dbReference type="PROSITE" id="PS51257">
    <property type="entry name" value="PROKAR_LIPOPROTEIN"/>
    <property type="match status" value="1"/>
</dbReference>
<evidence type="ECO:0000256" key="4">
    <source>
        <dbReference type="SAM" id="SignalP"/>
    </source>
</evidence>
<evidence type="ECO:0008006" key="7">
    <source>
        <dbReference type="Google" id="ProtNLM"/>
    </source>
</evidence>
<dbReference type="SUPFAM" id="SSF89392">
    <property type="entry name" value="Prokaryotic lipoproteins and lipoprotein localization factors"/>
    <property type="match status" value="1"/>
</dbReference>
<evidence type="ECO:0000313" key="6">
    <source>
        <dbReference type="Proteomes" id="UP000005087"/>
    </source>
</evidence>
<dbReference type="STRING" id="928724.SacglDRAFT_00801"/>
<reference evidence="6" key="2">
    <citation type="submission" date="2012-01" db="EMBL/GenBank/DDBJ databases">
        <title>Noncontiguous Finished sequence of chromosome of Saccharomonospora glauca K62.</title>
        <authorList>
            <consortium name="US DOE Joint Genome Institute"/>
            <person name="Lucas S."/>
            <person name="Han J."/>
            <person name="Lapidus A."/>
            <person name="Cheng J.-F."/>
            <person name="Goodwin L."/>
            <person name="Pitluck S."/>
            <person name="Peters L."/>
            <person name="Mikhailova N."/>
            <person name="Held B."/>
            <person name="Detter J.C."/>
            <person name="Han C."/>
            <person name="Tapia R."/>
            <person name="Land M."/>
            <person name="Hauser L."/>
            <person name="Kyrpides N."/>
            <person name="Ivanova N."/>
            <person name="Pagani I."/>
            <person name="Brambilla E.-M."/>
            <person name="Klenk H.-P."/>
            <person name="Woyke T."/>
        </authorList>
    </citation>
    <scope>NUCLEOTIDE SEQUENCE [LARGE SCALE GENOMIC DNA]</scope>
    <source>
        <strain evidence="6">K62</strain>
    </source>
</reference>
<feature type="chain" id="PRO_5003638310" description="Lipoprotein LprG" evidence="4">
    <location>
        <begin position="25"/>
        <end position="239"/>
    </location>
</feature>
<evidence type="ECO:0000256" key="2">
    <source>
        <dbReference type="ARBA" id="ARBA00009194"/>
    </source>
</evidence>
<keyword evidence="3" id="KW-1003">Cell membrane</keyword>
<evidence type="ECO:0000313" key="5">
    <source>
        <dbReference type="EMBL" id="EIE97746.1"/>
    </source>
</evidence>
<dbReference type="EMBL" id="CM001484">
    <property type="protein sequence ID" value="EIE97746.1"/>
    <property type="molecule type" value="Genomic_DNA"/>
</dbReference>
<accession>I1CYH2</accession>
<keyword evidence="6" id="KW-1185">Reference proteome</keyword>
<dbReference type="HOGENOM" id="CLU_074100_2_0_11"/>
<dbReference type="AlphaFoldDB" id="I1CYH2"/>
<dbReference type="GO" id="GO:0030313">
    <property type="term" value="C:cell envelope"/>
    <property type="evidence" value="ECO:0007669"/>
    <property type="project" value="UniProtKB-SubCell"/>
</dbReference>
<evidence type="ECO:0000256" key="1">
    <source>
        <dbReference type="ARBA" id="ARBA00004196"/>
    </source>
</evidence>
<keyword evidence="4" id="KW-0732">Signal</keyword>
<dbReference type="Gene3D" id="2.50.20.20">
    <property type="match status" value="1"/>
</dbReference>
<dbReference type="InterPro" id="IPR009830">
    <property type="entry name" value="LppX/LprAFG"/>
</dbReference>
<dbReference type="Pfam" id="PF07161">
    <property type="entry name" value="LppX_LprAFG"/>
    <property type="match status" value="1"/>
</dbReference>
<proteinExistence type="inferred from homology"/>
<dbReference type="InterPro" id="IPR029046">
    <property type="entry name" value="LolA/LolB/LppX"/>
</dbReference>
<dbReference type="OrthoDB" id="3635284at2"/>
<dbReference type="RefSeq" id="WP_005461878.1">
    <property type="nucleotide sequence ID" value="NZ_CM001484.1"/>
</dbReference>